<evidence type="ECO:0000313" key="2">
    <source>
        <dbReference type="Proteomes" id="UP000270190"/>
    </source>
</evidence>
<dbReference type="AlphaFoldDB" id="A0A2X0QI07"/>
<name>A0A2X0QI07_BROTH</name>
<dbReference type="GO" id="GO:0016757">
    <property type="term" value="F:glycosyltransferase activity"/>
    <property type="evidence" value="ECO:0007669"/>
    <property type="project" value="TreeGrafter"/>
</dbReference>
<gene>
    <name evidence="1" type="ORF">BTBSAS_20096</name>
</gene>
<dbReference type="Gene3D" id="3.40.50.2000">
    <property type="entry name" value="Glycogen Phosphorylase B"/>
    <property type="match status" value="2"/>
</dbReference>
<sequence>MKVLMIGPSSQAKGGIATVIKNFEQGFNNPDIELKVLTSWKEGNAFKRLWVFIECLCSYIAQLCFGGVSAVHLHVAQDGSFYRKMIFLMLGKLFGKSVILHFHASSFDVFWNKQSRRGQAFVKRSLNRADNIVVLSEEWAVFYRSITTTTVTIINNAVNVPEQTTYDANSHNIIALGRLGQRKGTYDILKIAPQLKLKFPEAVIHLYGDGDIKEIQALITQQQLSNVKIGGWLTDSEPVIKTAVMHLLPSYHEGMPMAILESMAQGVPNISTTVGGIPQVLAHKQNGLLITPGDSQALYEAVALLLNNRDLCRDISEKAHATIYTHFSLTHYHEQWSQLYTNYSN</sequence>
<dbReference type="PANTHER" id="PTHR12526">
    <property type="entry name" value="GLYCOSYLTRANSFERASE"/>
    <property type="match status" value="1"/>
</dbReference>
<dbReference type="PANTHER" id="PTHR12526:SF631">
    <property type="entry name" value="BLL6306 PROTEIN"/>
    <property type="match status" value="1"/>
</dbReference>
<dbReference type="SUPFAM" id="SSF53756">
    <property type="entry name" value="UDP-Glycosyltransferase/glycogen phosphorylase"/>
    <property type="match status" value="1"/>
</dbReference>
<protein>
    <submittedName>
        <fullName evidence="1">Glycosytransferase</fullName>
    </submittedName>
</protein>
<dbReference type="RefSeq" id="WP_120487674.1">
    <property type="nucleotide sequence ID" value="NZ_CBCPKC010000001.1"/>
</dbReference>
<dbReference type="Pfam" id="PF13692">
    <property type="entry name" value="Glyco_trans_1_4"/>
    <property type="match status" value="1"/>
</dbReference>
<accession>A0A2X0QI07</accession>
<keyword evidence="1" id="KW-0808">Transferase</keyword>
<dbReference type="CDD" id="cd03801">
    <property type="entry name" value="GT4_PimA-like"/>
    <property type="match status" value="1"/>
</dbReference>
<dbReference type="EMBL" id="OUNC01000012">
    <property type="protein sequence ID" value="SPP28226.1"/>
    <property type="molecule type" value="Genomic_DNA"/>
</dbReference>
<proteinExistence type="predicted"/>
<reference evidence="2" key="1">
    <citation type="submission" date="2018-04" db="EMBL/GenBank/DDBJ databases">
        <authorList>
            <person name="Illikoud N."/>
        </authorList>
    </citation>
    <scope>NUCLEOTIDE SEQUENCE [LARGE SCALE GENOMIC DNA]</scope>
</reference>
<dbReference type="Proteomes" id="UP000270190">
    <property type="component" value="Unassembled WGS sequence"/>
</dbReference>
<organism evidence="1 2">
    <name type="scientific">Brochothrix thermosphacta</name>
    <name type="common">Microbacterium thermosphactum</name>
    <dbReference type="NCBI Taxonomy" id="2756"/>
    <lineage>
        <taxon>Bacteria</taxon>
        <taxon>Bacillati</taxon>
        <taxon>Bacillota</taxon>
        <taxon>Bacilli</taxon>
        <taxon>Bacillales</taxon>
        <taxon>Listeriaceae</taxon>
        <taxon>Brochothrix</taxon>
    </lineage>
</organism>
<evidence type="ECO:0000313" key="1">
    <source>
        <dbReference type="EMBL" id="SPP28226.1"/>
    </source>
</evidence>